<organism evidence="6 7">
    <name type="scientific">Malus baccata</name>
    <name type="common">Siberian crab apple</name>
    <name type="synonym">Pyrus baccata</name>
    <dbReference type="NCBI Taxonomy" id="106549"/>
    <lineage>
        <taxon>Eukaryota</taxon>
        <taxon>Viridiplantae</taxon>
        <taxon>Streptophyta</taxon>
        <taxon>Embryophyta</taxon>
        <taxon>Tracheophyta</taxon>
        <taxon>Spermatophyta</taxon>
        <taxon>Magnoliopsida</taxon>
        <taxon>eudicotyledons</taxon>
        <taxon>Gunneridae</taxon>
        <taxon>Pentapetalae</taxon>
        <taxon>rosids</taxon>
        <taxon>fabids</taxon>
        <taxon>Rosales</taxon>
        <taxon>Rosaceae</taxon>
        <taxon>Amygdaloideae</taxon>
        <taxon>Maleae</taxon>
        <taxon>Malus</taxon>
    </lineage>
</organism>
<dbReference type="PANTHER" id="PTHR11017:SF575">
    <property type="entry name" value="ADP-RIBOSYL CYCLASE_CYCLIC ADP-RIBOSE HYDROLASE"/>
    <property type="match status" value="1"/>
</dbReference>
<dbReference type="AlphaFoldDB" id="A0A540N674"/>
<dbReference type="Pfam" id="PF00931">
    <property type="entry name" value="NB-ARC"/>
    <property type="match status" value="1"/>
</dbReference>
<feature type="domain" description="TIR" evidence="5">
    <location>
        <begin position="6"/>
        <end position="171"/>
    </location>
</feature>
<dbReference type="InterPro" id="IPR042197">
    <property type="entry name" value="Apaf_helical"/>
</dbReference>
<keyword evidence="3" id="KW-0611">Plant defense</keyword>
<dbReference type="GO" id="GO:0043531">
    <property type="term" value="F:ADP binding"/>
    <property type="evidence" value="ECO:0007669"/>
    <property type="project" value="InterPro"/>
</dbReference>
<dbReference type="InterPro" id="IPR032675">
    <property type="entry name" value="LRR_dom_sf"/>
</dbReference>
<dbReference type="InterPro" id="IPR036390">
    <property type="entry name" value="WH_DNA-bd_sf"/>
</dbReference>
<dbReference type="Pfam" id="PF23247">
    <property type="entry name" value="LRR_RPS2"/>
    <property type="match status" value="1"/>
</dbReference>
<dbReference type="PRINTS" id="PR00364">
    <property type="entry name" value="DISEASERSIST"/>
</dbReference>
<dbReference type="InterPro" id="IPR027417">
    <property type="entry name" value="P-loop_NTPase"/>
</dbReference>
<dbReference type="Gene3D" id="1.10.8.430">
    <property type="entry name" value="Helical domain of apoptotic protease-activating factors"/>
    <property type="match status" value="1"/>
</dbReference>
<evidence type="ECO:0000256" key="1">
    <source>
        <dbReference type="ARBA" id="ARBA00022614"/>
    </source>
</evidence>
<dbReference type="Gene3D" id="3.40.50.10140">
    <property type="entry name" value="Toll/interleukin-1 receptor homology (TIR) domain"/>
    <property type="match status" value="1"/>
</dbReference>
<keyword evidence="7" id="KW-1185">Reference proteome</keyword>
<dbReference type="Gene3D" id="3.40.50.300">
    <property type="entry name" value="P-loop containing nucleotide triphosphate hydrolases"/>
    <property type="match status" value="1"/>
</dbReference>
<reference evidence="6 7" key="1">
    <citation type="journal article" date="2019" name="G3 (Bethesda)">
        <title>Sequencing of a Wild Apple (Malus baccata) Genome Unravels the Differences Between Cultivated and Wild Apple Species Regarding Disease Resistance and Cold Tolerance.</title>
        <authorList>
            <person name="Chen X."/>
        </authorList>
    </citation>
    <scope>NUCLEOTIDE SEQUENCE [LARGE SCALE GENOMIC DNA]</scope>
    <source>
        <strain evidence="7">cv. Shandingzi</strain>
        <tissue evidence="6">Leaves</tissue>
    </source>
</reference>
<dbReference type="SUPFAM" id="SSF46785">
    <property type="entry name" value="Winged helix' DNA-binding domain"/>
    <property type="match status" value="1"/>
</dbReference>
<evidence type="ECO:0000256" key="3">
    <source>
        <dbReference type="ARBA" id="ARBA00022821"/>
    </source>
</evidence>
<dbReference type="InterPro" id="IPR044974">
    <property type="entry name" value="Disease_R_plants"/>
</dbReference>
<dbReference type="InterPro" id="IPR058192">
    <property type="entry name" value="WHD_ROQ1-like"/>
</dbReference>
<sequence length="950" mass="107473">MYTPCSKYDVFLSFRGETRKGITDHLYCTLKDNKFNVFLDEDELTRGDAITEKLKQAIEGSRLAAIMFSKGYAESRWCLEELVEIMKCRRTLGQLVFPIFYDVDPSDVRHQTGSFATAFKKHKQKFNEGVVRSWRNALNTAAGLSGEDFRVTDGHEGTFIRKVVGQIARKLKKACLNVARNPVGIDSRVQEISNYLDVGGSNDVRIIGIWGMGGLGKTTIAKAIFNQYQHMFDGTCFLRNVREDKKLVDSQNILLSNILRSGNIKVSTVDEGTEEIKTRLGNVRVLVIIDDIDCVAHINTLAIKRGSFGPGSRIVITTRDEHLLQTLEVDKICSLPAMNKDEALELLSRCAFRKNYPNEEYLGVSREAVDYCGGLPLALEAVGSYLRTKTTREWTSALNKWKRSQPCQEIHKILKVSYDGLTDGQVKDIFLDISCFFIGMNKDRVMAIMDGCDCNPAIGIRELHERCLVTVDLEGNLMMHHLIRDTGREIVRAKSPKKLGSRCRLWDHEDVKHVLRKQCGTEENEGIALDFPEADKLSFSTEAFRNMRNLRLLKIKGVNFTGHCKHLSEELRWLSLSEFSLQAIPEDFNQPNAVDIDLSCSNIQVWKNSNVSLEKLMFLNLGYCDHLKESPDFTRIPNIERLILEACKSLSKIHHSVVQLKNLKYLSVANCKNLQEIPDLPTNLEILKADECIALEKMPNFSEMSSMVELHLNHSPKLTEILGLHKSFNTMRRIRMEGCTNLTAAFKKTILQEWSVSGNGDLFLPGNDFPSGFTSVDPMGEIVVPQCFGYDAKALTLCIIYSSDDSQSGDSLCIRVANRTKHTEFFISPMYATVINRHESYIWLGHLSNNELKVNGGDKIKVGAHFLEHGSTDDIHPRVQKIGVYLEQEKLVNELANFITHSSEYDKDVNLMQDHSGLSSEENRSRKRLRSIPGLKEMQEIDALINSCMD</sequence>
<dbReference type="InterPro" id="IPR057135">
    <property type="entry name" value="At4g27190-like_LRR"/>
</dbReference>
<dbReference type="Pfam" id="PF01582">
    <property type="entry name" value="TIR"/>
    <property type="match status" value="1"/>
</dbReference>
<keyword evidence="4" id="KW-0520">NAD</keyword>
<dbReference type="PANTHER" id="PTHR11017">
    <property type="entry name" value="LEUCINE-RICH REPEAT-CONTAINING PROTEIN"/>
    <property type="match status" value="1"/>
</dbReference>
<evidence type="ECO:0000313" key="7">
    <source>
        <dbReference type="Proteomes" id="UP000315295"/>
    </source>
</evidence>
<evidence type="ECO:0000313" key="6">
    <source>
        <dbReference type="EMBL" id="TQE06509.1"/>
    </source>
</evidence>
<evidence type="ECO:0000256" key="4">
    <source>
        <dbReference type="ARBA" id="ARBA00023027"/>
    </source>
</evidence>
<dbReference type="Gene3D" id="3.80.10.10">
    <property type="entry name" value="Ribonuclease Inhibitor"/>
    <property type="match status" value="1"/>
</dbReference>
<dbReference type="Proteomes" id="UP000315295">
    <property type="component" value="Unassembled WGS sequence"/>
</dbReference>
<keyword evidence="1" id="KW-0433">Leucine-rich repeat</keyword>
<evidence type="ECO:0000256" key="2">
    <source>
        <dbReference type="ARBA" id="ARBA00022737"/>
    </source>
</evidence>
<dbReference type="InterPro" id="IPR035897">
    <property type="entry name" value="Toll_tir_struct_dom_sf"/>
</dbReference>
<dbReference type="InterPro" id="IPR000157">
    <property type="entry name" value="TIR_dom"/>
</dbReference>
<keyword evidence="2" id="KW-0677">Repeat</keyword>
<dbReference type="Pfam" id="PF23282">
    <property type="entry name" value="WHD_ROQ1"/>
    <property type="match status" value="1"/>
</dbReference>
<evidence type="ECO:0000259" key="5">
    <source>
        <dbReference type="PROSITE" id="PS50104"/>
    </source>
</evidence>
<dbReference type="GO" id="GO:0006952">
    <property type="term" value="P:defense response"/>
    <property type="evidence" value="ECO:0007669"/>
    <property type="project" value="UniProtKB-KW"/>
</dbReference>
<dbReference type="SUPFAM" id="SSF52058">
    <property type="entry name" value="L domain-like"/>
    <property type="match status" value="1"/>
</dbReference>
<comment type="caution">
    <text evidence="6">The sequence shown here is derived from an EMBL/GenBank/DDBJ whole genome shotgun (WGS) entry which is preliminary data.</text>
</comment>
<gene>
    <name evidence="6" type="ORF">C1H46_007880</name>
</gene>
<dbReference type="SUPFAM" id="SSF52540">
    <property type="entry name" value="P-loop containing nucleoside triphosphate hydrolases"/>
    <property type="match status" value="1"/>
</dbReference>
<accession>A0A540N674</accession>
<proteinExistence type="predicted"/>
<dbReference type="SMART" id="SM00255">
    <property type="entry name" value="TIR"/>
    <property type="match status" value="1"/>
</dbReference>
<protein>
    <recommendedName>
        <fullName evidence="5">TIR domain-containing protein</fullName>
    </recommendedName>
</protein>
<dbReference type="STRING" id="106549.A0A540N674"/>
<name>A0A540N674_MALBA</name>
<dbReference type="PROSITE" id="PS50104">
    <property type="entry name" value="TIR"/>
    <property type="match status" value="1"/>
</dbReference>
<dbReference type="FunFam" id="3.40.50.10140:FF:000007">
    <property type="entry name" value="Disease resistance protein (TIR-NBS-LRR class)"/>
    <property type="match status" value="1"/>
</dbReference>
<dbReference type="EMBL" id="VIEB01000102">
    <property type="protein sequence ID" value="TQE06509.1"/>
    <property type="molecule type" value="Genomic_DNA"/>
</dbReference>
<dbReference type="SUPFAM" id="SSF52200">
    <property type="entry name" value="Toll/Interleukin receptor TIR domain"/>
    <property type="match status" value="1"/>
</dbReference>
<dbReference type="GO" id="GO:0007165">
    <property type="term" value="P:signal transduction"/>
    <property type="evidence" value="ECO:0007669"/>
    <property type="project" value="InterPro"/>
</dbReference>
<dbReference type="InterPro" id="IPR002182">
    <property type="entry name" value="NB-ARC"/>
</dbReference>